<feature type="domain" description="Aspartate/glutamate/uridylate kinase" evidence="1">
    <location>
        <begin position="3"/>
        <end position="201"/>
    </location>
</feature>
<organism evidence="2 3">
    <name type="scientific">Candidatus Uhrbacteria bacterium RIFCSPLOWO2_01_FULL_47_25</name>
    <dbReference type="NCBI Taxonomy" id="1802402"/>
    <lineage>
        <taxon>Bacteria</taxon>
        <taxon>Candidatus Uhriibacteriota</taxon>
    </lineage>
</organism>
<sequence length="225" mass="25375">MSWTIISLGGAIIVPDDIDVRFLRKFRALIKSFKDRRFVIICGGGGTNRRYNAAALALGRPTNDDLDWIGIRALKLNAELVRTMFGKAAYQKVVDHPNELKRPPKEKIIVAAAFAPGRSSDYDAVLWAKRFRSKKIINLSNVPHVYTADPKKNKSARPVKEMRWSDYRKIVGTKWLPRLSTPFDPIASTLAAKLKLTVLVLDGRNLKNVRRAILGRRFIGSIIHS</sequence>
<name>A0A1F7UT28_9BACT</name>
<dbReference type="InterPro" id="IPR036393">
    <property type="entry name" value="AceGlu_kinase-like_sf"/>
</dbReference>
<dbReference type="AlphaFoldDB" id="A0A1F7UT28"/>
<evidence type="ECO:0000259" key="1">
    <source>
        <dbReference type="Pfam" id="PF00696"/>
    </source>
</evidence>
<evidence type="ECO:0000313" key="3">
    <source>
        <dbReference type="Proteomes" id="UP000176846"/>
    </source>
</evidence>
<dbReference type="Pfam" id="PF00696">
    <property type="entry name" value="AA_kinase"/>
    <property type="match status" value="1"/>
</dbReference>
<dbReference type="EMBL" id="MGEK01000028">
    <property type="protein sequence ID" value="OGL81463.1"/>
    <property type="molecule type" value="Genomic_DNA"/>
</dbReference>
<proteinExistence type="predicted"/>
<dbReference type="Proteomes" id="UP000176846">
    <property type="component" value="Unassembled WGS sequence"/>
</dbReference>
<dbReference type="SUPFAM" id="SSF53633">
    <property type="entry name" value="Carbamate kinase-like"/>
    <property type="match status" value="1"/>
</dbReference>
<comment type="caution">
    <text evidence="2">The sequence shown here is derived from an EMBL/GenBank/DDBJ whole genome shotgun (WGS) entry which is preliminary data.</text>
</comment>
<gene>
    <name evidence="2" type="ORF">A2936_00065</name>
</gene>
<protein>
    <recommendedName>
        <fullName evidence="1">Aspartate/glutamate/uridylate kinase domain-containing protein</fullName>
    </recommendedName>
</protein>
<reference evidence="2 3" key="1">
    <citation type="journal article" date="2016" name="Nat. Commun.">
        <title>Thousands of microbial genomes shed light on interconnected biogeochemical processes in an aquifer system.</title>
        <authorList>
            <person name="Anantharaman K."/>
            <person name="Brown C.T."/>
            <person name="Hug L.A."/>
            <person name="Sharon I."/>
            <person name="Castelle C.J."/>
            <person name="Probst A.J."/>
            <person name="Thomas B.C."/>
            <person name="Singh A."/>
            <person name="Wilkins M.J."/>
            <person name="Karaoz U."/>
            <person name="Brodie E.L."/>
            <person name="Williams K.H."/>
            <person name="Hubbard S.S."/>
            <person name="Banfield J.F."/>
        </authorList>
    </citation>
    <scope>NUCLEOTIDE SEQUENCE [LARGE SCALE GENOMIC DNA]</scope>
</reference>
<dbReference type="InterPro" id="IPR001048">
    <property type="entry name" value="Asp/Glu/Uridylate_kinase"/>
</dbReference>
<evidence type="ECO:0000313" key="2">
    <source>
        <dbReference type="EMBL" id="OGL81463.1"/>
    </source>
</evidence>
<dbReference type="Gene3D" id="3.40.1160.10">
    <property type="entry name" value="Acetylglutamate kinase-like"/>
    <property type="match status" value="1"/>
</dbReference>
<accession>A0A1F7UT28</accession>